<dbReference type="InterPro" id="IPR023214">
    <property type="entry name" value="HAD_sf"/>
</dbReference>
<accession>A0A3M8QZ95</accession>
<dbReference type="EMBL" id="RIZI01000173">
    <property type="protein sequence ID" value="RNF60742.1"/>
    <property type="molecule type" value="Genomic_DNA"/>
</dbReference>
<dbReference type="InterPro" id="IPR006439">
    <property type="entry name" value="HAD-SF_hydro_IA"/>
</dbReference>
<dbReference type="OrthoDB" id="367448at2"/>
<dbReference type="AlphaFoldDB" id="A0A3M8QZ95"/>
<dbReference type="InterPro" id="IPR051400">
    <property type="entry name" value="HAD-like_hydrolase"/>
</dbReference>
<dbReference type="GO" id="GO:0016791">
    <property type="term" value="F:phosphatase activity"/>
    <property type="evidence" value="ECO:0007669"/>
    <property type="project" value="TreeGrafter"/>
</dbReference>
<dbReference type="GO" id="GO:0044281">
    <property type="term" value="P:small molecule metabolic process"/>
    <property type="evidence" value="ECO:0007669"/>
    <property type="project" value="UniProtKB-ARBA"/>
</dbReference>
<dbReference type="InterPro" id="IPR036412">
    <property type="entry name" value="HAD-like_sf"/>
</dbReference>
<dbReference type="SFLD" id="SFLDG01129">
    <property type="entry name" value="C1.5:_HAD__Beta-PGM__Phosphata"/>
    <property type="match status" value="1"/>
</dbReference>
<gene>
    <name evidence="5" type="ORF">EC580_08995</name>
</gene>
<dbReference type="InterPro" id="IPR023198">
    <property type="entry name" value="PGP-like_dom2"/>
</dbReference>
<evidence type="ECO:0000313" key="5">
    <source>
        <dbReference type="EMBL" id="RNF60742.1"/>
    </source>
</evidence>
<sequence>MAIEAVYFDLYGTLINIETNEELEEIYRAIAHYLTFHGITLNRGELRDRYYAIMKEMKRDSPEKYPEIDMVGIWATLLAQENSKPAKRRDELAQALAQLYRAISRTRLQRYDGVKRVLRELQQTYRLGMISDAQPCFALPEMKTMKIKKYFSVRVISGDYGFRKPDPRLFEWALERLGVRPHEAIYVGNDMYRDIYGAKRAGMKTIFVDSNQGAKSYNDTAPDYYARDLFQILEGVAFLAEQGRTAADQG</sequence>
<reference evidence="5" key="1">
    <citation type="submission" date="2018-10" db="EMBL/GenBank/DDBJ databases">
        <title>Acidithiobacillus sulfuriphilus sp. nov.: an extremely acidophilic sulfur-oxidizing chemolithotroph isolated from a neutral pH environment.</title>
        <authorList>
            <person name="Falagan C."/>
            <person name="Moya-Beltran A."/>
            <person name="Quatrini R."/>
            <person name="Johnson D.B."/>
        </authorList>
    </citation>
    <scope>NUCLEOTIDE SEQUENCE [LARGE SCALE GENOMIC DNA]</scope>
    <source>
        <strain evidence="5">CJ-2</strain>
    </source>
</reference>
<dbReference type="SFLD" id="SFLDS00003">
    <property type="entry name" value="Haloacid_Dehalogenase"/>
    <property type="match status" value="1"/>
</dbReference>
<evidence type="ECO:0000256" key="2">
    <source>
        <dbReference type="ARBA" id="ARBA00022723"/>
    </source>
</evidence>
<dbReference type="InterPro" id="IPR041492">
    <property type="entry name" value="HAD_2"/>
</dbReference>
<evidence type="ECO:0000256" key="4">
    <source>
        <dbReference type="ARBA" id="ARBA00022842"/>
    </source>
</evidence>
<protein>
    <submittedName>
        <fullName evidence="5">HAD family hydrolase</fullName>
    </submittedName>
</protein>
<dbReference type="Gene3D" id="3.40.50.1000">
    <property type="entry name" value="HAD superfamily/HAD-like"/>
    <property type="match status" value="1"/>
</dbReference>
<dbReference type="NCBIfam" id="TIGR01509">
    <property type="entry name" value="HAD-SF-IA-v3"/>
    <property type="match status" value="1"/>
</dbReference>
<dbReference type="RefSeq" id="WP_123104271.1">
    <property type="nucleotide sequence ID" value="NZ_CP127527.1"/>
</dbReference>
<dbReference type="GO" id="GO:0046872">
    <property type="term" value="F:metal ion binding"/>
    <property type="evidence" value="ECO:0007669"/>
    <property type="project" value="UniProtKB-KW"/>
</dbReference>
<keyword evidence="4" id="KW-0460">Magnesium</keyword>
<organism evidence="5">
    <name type="scientific">Acidithiobacillus sulfuriphilus</name>
    <dbReference type="NCBI Taxonomy" id="1867749"/>
    <lineage>
        <taxon>Bacteria</taxon>
        <taxon>Pseudomonadati</taxon>
        <taxon>Pseudomonadota</taxon>
        <taxon>Acidithiobacillia</taxon>
        <taxon>Acidithiobacillales</taxon>
        <taxon>Acidithiobacillaceae</taxon>
        <taxon>Acidithiobacillus</taxon>
    </lineage>
</organism>
<keyword evidence="3 5" id="KW-0378">Hydrolase</keyword>
<proteinExistence type="predicted"/>
<evidence type="ECO:0000256" key="1">
    <source>
        <dbReference type="ARBA" id="ARBA00001946"/>
    </source>
</evidence>
<comment type="cofactor">
    <cofactor evidence="1">
        <name>Mg(2+)</name>
        <dbReference type="ChEBI" id="CHEBI:18420"/>
    </cofactor>
</comment>
<dbReference type="NCBIfam" id="TIGR01549">
    <property type="entry name" value="HAD-SF-IA-v1"/>
    <property type="match status" value="1"/>
</dbReference>
<evidence type="ECO:0000256" key="3">
    <source>
        <dbReference type="ARBA" id="ARBA00022801"/>
    </source>
</evidence>
<name>A0A3M8QZ95_9PROT</name>
<keyword evidence="2" id="KW-0479">Metal-binding</keyword>
<dbReference type="PANTHER" id="PTHR46470">
    <property type="entry name" value="N-ACYLNEURAMINATE-9-PHOSPHATASE"/>
    <property type="match status" value="1"/>
</dbReference>
<dbReference type="Pfam" id="PF13419">
    <property type="entry name" value="HAD_2"/>
    <property type="match status" value="1"/>
</dbReference>
<dbReference type="Gene3D" id="1.10.150.240">
    <property type="entry name" value="Putative phosphatase, domain 2"/>
    <property type="match status" value="1"/>
</dbReference>
<dbReference type="PRINTS" id="PR00413">
    <property type="entry name" value="HADHALOGNASE"/>
</dbReference>
<dbReference type="SUPFAM" id="SSF56784">
    <property type="entry name" value="HAD-like"/>
    <property type="match status" value="1"/>
</dbReference>
<dbReference type="PANTHER" id="PTHR46470:SF2">
    <property type="entry name" value="GLYCERALDEHYDE 3-PHOSPHATE PHOSPHATASE"/>
    <property type="match status" value="1"/>
</dbReference>
<comment type="caution">
    <text evidence="5">The sequence shown here is derived from an EMBL/GenBank/DDBJ whole genome shotgun (WGS) entry which is preliminary data.</text>
</comment>